<dbReference type="PROSITE" id="PS50011">
    <property type="entry name" value="PROTEIN_KINASE_DOM"/>
    <property type="match status" value="1"/>
</dbReference>
<organism evidence="15 16">
    <name type="scientific">Paralvinella palmiformis</name>
    <dbReference type="NCBI Taxonomy" id="53620"/>
    <lineage>
        <taxon>Eukaryota</taxon>
        <taxon>Metazoa</taxon>
        <taxon>Spiralia</taxon>
        <taxon>Lophotrochozoa</taxon>
        <taxon>Annelida</taxon>
        <taxon>Polychaeta</taxon>
        <taxon>Sedentaria</taxon>
        <taxon>Canalipalpata</taxon>
        <taxon>Terebellida</taxon>
        <taxon>Terebelliformia</taxon>
        <taxon>Alvinellidae</taxon>
        <taxon>Paralvinella</taxon>
    </lineage>
</organism>
<accession>A0AAD9MWQ6</accession>
<dbReference type="EC" id="2.7.11.1" evidence="2"/>
<feature type="domain" description="Protein kinase" evidence="13">
    <location>
        <begin position="76"/>
        <end position="992"/>
    </location>
</feature>
<gene>
    <name evidence="15" type="ORF">LSH36_654g01072</name>
</gene>
<evidence type="ECO:0000256" key="9">
    <source>
        <dbReference type="ARBA" id="ARBA00033099"/>
    </source>
</evidence>
<evidence type="ECO:0000256" key="3">
    <source>
        <dbReference type="ARBA" id="ARBA00022148"/>
    </source>
</evidence>
<dbReference type="GO" id="GO:0035556">
    <property type="term" value="P:intracellular signal transduction"/>
    <property type="evidence" value="ECO:0007669"/>
    <property type="project" value="TreeGrafter"/>
</dbReference>
<dbReference type="InterPro" id="IPR011009">
    <property type="entry name" value="Kinase-like_dom_sf"/>
</dbReference>
<dbReference type="GO" id="GO:0005634">
    <property type="term" value="C:nucleus"/>
    <property type="evidence" value="ECO:0007669"/>
    <property type="project" value="TreeGrafter"/>
</dbReference>
<dbReference type="PROSITE" id="PS51285">
    <property type="entry name" value="AGC_KINASE_CTER"/>
    <property type="match status" value="1"/>
</dbReference>
<dbReference type="Proteomes" id="UP001208570">
    <property type="component" value="Unassembled WGS sequence"/>
</dbReference>
<dbReference type="EMBL" id="JAODUP010000654">
    <property type="protein sequence ID" value="KAK2145839.1"/>
    <property type="molecule type" value="Genomic_DNA"/>
</dbReference>
<keyword evidence="8" id="KW-0067">ATP-binding</keyword>
<feature type="compositionally biased region" description="Basic and acidic residues" evidence="12">
    <location>
        <begin position="1"/>
        <end position="12"/>
    </location>
</feature>
<feature type="region of interest" description="Disordered" evidence="12">
    <location>
        <begin position="586"/>
        <end position="670"/>
    </location>
</feature>
<keyword evidence="5" id="KW-0808">Transferase</keyword>
<dbReference type="SMART" id="SM00220">
    <property type="entry name" value="S_TKc"/>
    <property type="match status" value="1"/>
</dbReference>
<evidence type="ECO:0000256" key="10">
    <source>
        <dbReference type="ARBA" id="ARBA00047899"/>
    </source>
</evidence>
<dbReference type="PANTHER" id="PTHR24356:SF1">
    <property type="entry name" value="SERINE_THREONINE-PROTEIN KINASE GREATWALL"/>
    <property type="match status" value="1"/>
</dbReference>
<evidence type="ECO:0000256" key="4">
    <source>
        <dbReference type="ARBA" id="ARBA00022527"/>
    </source>
</evidence>
<keyword evidence="7" id="KW-0418">Kinase</keyword>
<dbReference type="FunFam" id="3.30.200.20:FF:000550">
    <property type="entry name" value="Serine/threonine-protein kinase greatwall"/>
    <property type="match status" value="1"/>
</dbReference>
<comment type="similarity">
    <text evidence="1">Belongs to the protein kinase superfamily. AGC Ser/Thr protein kinase family.</text>
</comment>
<evidence type="ECO:0000256" key="2">
    <source>
        <dbReference type="ARBA" id="ARBA00012513"/>
    </source>
</evidence>
<comment type="catalytic activity">
    <reaction evidence="11">
        <text>L-seryl-[protein] + ATP = O-phospho-L-seryl-[protein] + ADP + H(+)</text>
        <dbReference type="Rhea" id="RHEA:17989"/>
        <dbReference type="Rhea" id="RHEA-COMP:9863"/>
        <dbReference type="Rhea" id="RHEA-COMP:11604"/>
        <dbReference type="ChEBI" id="CHEBI:15378"/>
        <dbReference type="ChEBI" id="CHEBI:29999"/>
        <dbReference type="ChEBI" id="CHEBI:30616"/>
        <dbReference type="ChEBI" id="CHEBI:83421"/>
        <dbReference type="ChEBI" id="CHEBI:456216"/>
        <dbReference type="EC" id="2.7.11.1"/>
    </reaction>
</comment>
<evidence type="ECO:0000313" key="15">
    <source>
        <dbReference type="EMBL" id="KAK2145839.1"/>
    </source>
</evidence>
<dbReference type="InterPro" id="IPR000961">
    <property type="entry name" value="AGC-kinase_C"/>
</dbReference>
<feature type="region of interest" description="Disordered" evidence="12">
    <location>
        <begin position="1"/>
        <end position="68"/>
    </location>
</feature>
<dbReference type="InterPro" id="IPR008271">
    <property type="entry name" value="Ser/Thr_kinase_AS"/>
</dbReference>
<evidence type="ECO:0000259" key="14">
    <source>
        <dbReference type="PROSITE" id="PS51285"/>
    </source>
</evidence>
<dbReference type="InterPro" id="IPR000719">
    <property type="entry name" value="Prot_kinase_dom"/>
</dbReference>
<dbReference type="PANTHER" id="PTHR24356">
    <property type="entry name" value="SERINE/THREONINE-PROTEIN KINASE"/>
    <property type="match status" value="1"/>
</dbReference>
<evidence type="ECO:0000259" key="13">
    <source>
        <dbReference type="PROSITE" id="PS50011"/>
    </source>
</evidence>
<evidence type="ECO:0000256" key="7">
    <source>
        <dbReference type="ARBA" id="ARBA00022777"/>
    </source>
</evidence>
<evidence type="ECO:0000256" key="6">
    <source>
        <dbReference type="ARBA" id="ARBA00022741"/>
    </source>
</evidence>
<feature type="compositionally biased region" description="Polar residues" evidence="12">
    <location>
        <begin position="13"/>
        <end position="23"/>
    </location>
</feature>
<dbReference type="Pfam" id="PF00069">
    <property type="entry name" value="Pkinase"/>
    <property type="match status" value="2"/>
</dbReference>
<proteinExistence type="inferred from homology"/>
<comment type="caution">
    <text evidence="15">The sequence shown here is derived from an EMBL/GenBank/DDBJ whole genome shotgun (WGS) entry which is preliminary data.</text>
</comment>
<name>A0AAD9MWQ6_9ANNE</name>
<comment type="catalytic activity">
    <reaction evidence="10">
        <text>L-threonyl-[protein] + ATP = O-phospho-L-threonyl-[protein] + ADP + H(+)</text>
        <dbReference type="Rhea" id="RHEA:46608"/>
        <dbReference type="Rhea" id="RHEA-COMP:11060"/>
        <dbReference type="Rhea" id="RHEA-COMP:11605"/>
        <dbReference type="ChEBI" id="CHEBI:15378"/>
        <dbReference type="ChEBI" id="CHEBI:30013"/>
        <dbReference type="ChEBI" id="CHEBI:30616"/>
        <dbReference type="ChEBI" id="CHEBI:61977"/>
        <dbReference type="ChEBI" id="CHEBI:456216"/>
        <dbReference type="EC" id="2.7.11.1"/>
    </reaction>
</comment>
<sequence length="1023" mass="113216">MSTVSHDEDKENIFSSSVKGNNECTDEAHDNNMSDSYSKPATVIDSDSDSHKQNVTSESNRSQDLDPKTIPSYRDFVIIKPISRGAFGKVFLGYKKNNPSKKYAIKVMKKADMIHKNLVHQVIAERNALALSKSPFVVRLFYSFQSELHIYLVMEYMIGGDLKSLLAIYGFFDEPMAVFYTAEIALALEYLHSHGIVHRDLKPDNVLISALGHIKLTDFGLSRVKLNTQISIQDVVNTPGISKNDFELDEDYLRTPGQILSLTSDFAFTVPQNKSAFDGRHVNGGSGFSPAPLIREPHHSLNHFTPPPIRNLTPTMKDSLVWMSAHKNSVLTSSALKSKQSPAVSAHSQYEPMHNLSVFLTNSTPRSCSAINKGLQKSYAAQNLKNLRESSTNKSNKCDMDKSIACSVAKSSFDSTEMTRHYESKTSPDSSVKKLCFSIDHVKSGRCQRRKRTFLCVEKSPYAPKLKTGLTNEFSVVTLGDEHRLKRHNSSFNPNSTAGTESSVLSQKLDFSHIDTEKPVRLGIRNQLASSSLSDLEDSELQSSAAESRSLDNSCFHGGRPLTAKVDQQSMDSLSEPDCTKLKEQLKTRRGELNKNKHSGRNLQSEDISLEISSQTANDSSLSLTQPPKRNSSESNHPCKNSSELSQHSRDGSLELSHQSKGGSLELSQHSRGISLELSVQSKGGSLELSHNSSTSQKTSLDSSLRSMSIDDQTSLEVMDHEGVESVVHSELSTLFEDGRLSTANDADVSDMSVSIDNSSLCKFGNPIYSTFGLATGQCIDTCRSTTSQCSIKGASIRPSDESQPLVEVKDNMKDAGRPLLPFKMMRFSSLPTCISLTDTDSSDTCNTPLRSQNCHGFKTPVMNSRFTPLRTPKSVRRGAPNKDRILGTPDYLAPELLLKAEHDSAVDWWALGVCLYEFLTGIPPFNDTTPEAVFQNILKRGEESLSSEAHHAIERLLDIDPKTRATAKELKTVKLMKDLDWDKLLTTTPYFVPNPDNDTDTTYFEARNTLQDLKVSAVDLDE</sequence>
<evidence type="ECO:0000256" key="12">
    <source>
        <dbReference type="SAM" id="MobiDB-lite"/>
    </source>
</evidence>
<feature type="compositionally biased region" description="Polar residues" evidence="12">
    <location>
        <begin position="601"/>
        <end position="646"/>
    </location>
</feature>
<dbReference type="GO" id="GO:0004674">
    <property type="term" value="F:protein serine/threonine kinase activity"/>
    <property type="evidence" value="ECO:0007669"/>
    <property type="project" value="UniProtKB-KW"/>
</dbReference>
<protein>
    <recommendedName>
        <fullName evidence="3">Serine/threonine-protein kinase greatwall</fullName>
        <ecNumber evidence="2">2.7.11.1</ecNumber>
    </recommendedName>
    <alternativeName>
        <fullName evidence="9">Microtubule-associated serine/threonine-protein kinase-like</fullName>
    </alternativeName>
</protein>
<dbReference type="InterPro" id="IPR050236">
    <property type="entry name" value="Ser_Thr_kinase_AGC"/>
</dbReference>
<dbReference type="Gene3D" id="3.30.200.20">
    <property type="entry name" value="Phosphorylase Kinase, domain 1"/>
    <property type="match status" value="2"/>
</dbReference>
<dbReference type="AlphaFoldDB" id="A0AAD9MWQ6"/>
<feature type="compositionally biased region" description="Polar residues" evidence="12">
    <location>
        <begin position="656"/>
        <end position="670"/>
    </location>
</feature>
<evidence type="ECO:0000256" key="11">
    <source>
        <dbReference type="ARBA" id="ARBA00048679"/>
    </source>
</evidence>
<dbReference type="Gene3D" id="1.10.510.10">
    <property type="entry name" value="Transferase(Phosphotransferase) domain 1"/>
    <property type="match status" value="2"/>
</dbReference>
<feature type="domain" description="AGC-kinase C-terminal" evidence="14">
    <location>
        <begin position="978"/>
        <end position="1023"/>
    </location>
</feature>
<keyword evidence="4" id="KW-0723">Serine/threonine-protein kinase</keyword>
<evidence type="ECO:0000313" key="16">
    <source>
        <dbReference type="Proteomes" id="UP001208570"/>
    </source>
</evidence>
<feature type="compositionally biased region" description="Basic and acidic residues" evidence="12">
    <location>
        <begin position="586"/>
        <end position="595"/>
    </location>
</feature>
<evidence type="ECO:0000256" key="1">
    <source>
        <dbReference type="ARBA" id="ARBA00009903"/>
    </source>
</evidence>
<keyword evidence="6" id="KW-0547">Nucleotide-binding</keyword>
<evidence type="ECO:0000256" key="8">
    <source>
        <dbReference type="ARBA" id="ARBA00022840"/>
    </source>
</evidence>
<evidence type="ECO:0000256" key="5">
    <source>
        <dbReference type="ARBA" id="ARBA00022679"/>
    </source>
</evidence>
<feature type="compositionally biased region" description="Low complexity" evidence="12">
    <location>
        <begin position="693"/>
        <end position="705"/>
    </location>
</feature>
<dbReference type="SUPFAM" id="SSF56112">
    <property type="entry name" value="Protein kinase-like (PK-like)"/>
    <property type="match status" value="1"/>
</dbReference>
<feature type="region of interest" description="Disordered" evidence="12">
    <location>
        <begin position="686"/>
        <end position="706"/>
    </location>
</feature>
<keyword evidence="16" id="KW-1185">Reference proteome</keyword>
<dbReference type="FunFam" id="1.10.510.10:FF:000484">
    <property type="entry name" value="Serine/threonine-protein kinase greatwall, putative"/>
    <property type="match status" value="1"/>
</dbReference>
<dbReference type="GO" id="GO:0005524">
    <property type="term" value="F:ATP binding"/>
    <property type="evidence" value="ECO:0007669"/>
    <property type="project" value="UniProtKB-KW"/>
</dbReference>
<dbReference type="PROSITE" id="PS00108">
    <property type="entry name" value="PROTEIN_KINASE_ST"/>
    <property type="match status" value="1"/>
</dbReference>
<reference evidence="15" key="1">
    <citation type="journal article" date="2023" name="Mol. Biol. Evol.">
        <title>Third-Generation Sequencing Reveals the Adaptive Role of the Epigenome in Three Deep-Sea Polychaetes.</title>
        <authorList>
            <person name="Perez M."/>
            <person name="Aroh O."/>
            <person name="Sun Y."/>
            <person name="Lan Y."/>
            <person name="Juniper S.K."/>
            <person name="Young C.R."/>
            <person name="Angers B."/>
            <person name="Qian P.Y."/>
        </authorList>
    </citation>
    <scope>NUCLEOTIDE SEQUENCE</scope>
    <source>
        <strain evidence="15">P08H-3</strain>
    </source>
</reference>